<organism evidence="7 8">
    <name type="scientific">SAR86 cluster bacterium BACL1 MAG-120820-bin45</name>
    <dbReference type="NCBI Taxonomy" id="1655612"/>
    <lineage>
        <taxon>Bacteria</taxon>
        <taxon>Pseudomonadati</taxon>
        <taxon>Pseudomonadota</taxon>
        <taxon>Gammaproteobacteria</taxon>
        <taxon>SAR86 cluster</taxon>
    </lineage>
</organism>
<dbReference type="GO" id="GO:0008233">
    <property type="term" value="F:peptidase activity"/>
    <property type="evidence" value="ECO:0007669"/>
    <property type="project" value="UniProtKB-KW"/>
</dbReference>
<evidence type="ECO:0000259" key="6">
    <source>
        <dbReference type="Pfam" id="PF07687"/>
    </source>
</evidence>
<sequence>MLKKLLLLLLSSILILLAIALVRTFMHVAPQPNLVEASQVQIDKKNVSNNLAASIRFKTISHQDSKNFIKEEFNAFIKWAVATYPEFHSQMQFEQLEYTLLYKWQGSDPSLAPILLTGHYDVVPVIPGTEERWEQDPFAGVISNNRIWGRGALDDKSGVIGMYEAATHLIQNDFQPTRTVYFSFGHDEEIGGGGAALVADKLKSAGIQLHWSLDEGSFVNKGFFPGVEKLVAPINVAEKGIMNLLIAAKAAGGHSSTPPKKTAVNILADALIKLEKAPLPGSLDGLSAEMFDGVSKHMPFGYRFLFANRWLFGGLLDSLMSSSPVINAMIRTTTAPTMLNGSIKSNVLPIEATALINFRLHPRDSIEGVTEHVRNAVESEQVEVRLLGGMEASGISDWQSEGYDIIATSLNKVYGEVVVVPGIMIAASDTRHYSKVADNSFRFNPFSIVPEDMTGFHGTNESIDADDFVDGIKTYVEIIASGSDN</sequence>
<dbReference type="AlphaFoldDB" id="A0A0R2U4I5"/>
<dbReference type="InterPro" id="IPR036264">
    <property type="entry name" value="Bact_exopeptidase_dim_dom"/>
</dbReference>
<dbReference type="Gene3D" id="1.10.150.900">
    <property type="match status" value="1"/>
</dbReference>
<keyword evidence="5" id="KW-0862">Zinc</keyword>
<dbReference type="InterPro" id="IPR002933">
    <property type="entry name" value="Peptidase_M20"/>
</dbReference>
<keyword evidence="4" id="KW-0378">Hydrolase</keyword>
<evidence type="ECO:0000256" key="1">
    <source>
        <dbReference type="ARBA" id="ARBA00006247"/>
    </source>
</evidence>
<dbReference type="SUPFAM" id="SSF55031">
    <property type="entry name" value="Bacterial exopeptidase dimerisation domain"/>
    <property type="match status" value="1"/>
</dbReference>
<comment type="caution">
    <text evidence="7">The sequence shown here is derived from an EMBL/GenBank/DDBJ whole genome shotgun (WGS) entry which is preliminary data.</text>
</comment>
<proteinExistence type="inferred from homology"/>
<dbReference type="PANTHER" id="PTHR45962:SF1">
    <property type="entry name" value="N-FATTY-ACYL-AMINO ACID SYNTHASE_HYDROLASE PM20D1"/>
    <property type="match status" value="1"/>
</dbReference>
<evidence type="ECO:0000256" key="2">
    <source>
        <dbReference type="ARBA" id="ARBA00022670"/>
    </source>
</evidence>
<dbReference type="Pfam" id="PF07687">
    <property type="entry name" value="M20_dimer"/>
    <property type="match status" value="1"/>
</dbReference>
<name>A0A0R2U4I5_9GAMM</name>
<gene>
    <name evidence="7" type="ORF">ABS10_00060</name>
</gene>
<evidence type="ECO:0000313" key="7">
    <source>
        <dbReference type="EMBL" id="KRO94409.1"/>
    </source>
</evidence>
<dbReference type="GO" id="GO:0046872">
    <property type="term" value="F:metal ion binding"/>
    <property type="evidence" value="ECO:0007669"/>
    <property type="project" value="UniProtKB-KW"/>
</dbReference>
<reference evidence="7 8" key="1">
    <citation type="submission" date="2015-10" db="EMBL/GenBank/DDBJ databases">
        <title>Metagenome-Assembled Genomes uncover a global brackish microbiome.</title>
        <authorList>
            <person name="Hugerth L.W."/>
            <person name="Larsson J."/>
            <person name="Alneberg J."/>
            <person name="Lindh M.V."/>
            <person name="Legrand C."/>
            <person name="Pinhassi J."/>
            <person name="Andersson A.F."/>
        </authorList>
    </citation>
    <scope>NUCLEOTIDE SEQUENCE [LARGE SCALE GENOMIC DNA]</scope>
    <source>
        <strain evidence="7">BACL1 MAG-120820-bin45</strain>
    </source>
</reference>
<comment type="similarity">
    <text evidence="1">Belongs to the peptidase M20A family.</text>
</comment>
<dbReference type="InterPro" id="IPR011650">
    <property type="entry name" value="Peptidase_M20_dimer"/>
</dbReference>
<dbReference type="EMBL" id="LICS01000098">
    <property type="protein sequence ID" value="KRO94409.1"/>
    <property type="molecule type" value="Genomic_DNA"/>
</dbReference>
<dbReference type="PANTHER" id="PTHR45962">
    <property type="entry name" value="N-FATTY-ACYL-AMINO ACID SYNTHASE/HYDROLASE PM20D1"/>
    <property type="match status" value="1"/>
</dbReference>
<accession>A0A0R2U4I5</accession>
<dbReference type="Proteomes" id="UP000051027">
    <property type="component" value="Unassembled WGS sequence"/>
</dbReference>
<evidence type="ECO:0000256" key="5">
    <source>
        <dbReference type="ARBA" id="ARBA00022833"/>
    </source>
</evidence>
<keyword evidence="2" id="KW-0645">Protease</keyword>
<keyword evidence="3" id="KW-0479">Metal-binding</keyword>
<dbReference type="PROSITE" id="PS00758">
    <property type="entry name" value="ARGE_DAPE_CPG2_1"/>
    <property type="match status" value="1"/>
</dbReference>
<dbReference type="Gene3D" id="3.40.630.10">
    <property type="entry name" value="Zn peptidases"/>
    <property type="match status" value="1"/>
</dbReference>
<dbReference type="Gene3D" id="3.30.70.360">
    <property type="match status" value="1"/>
</dbReference>
<feature type="domain" description="Peptidase M20 dimerisation" evidence="6">
    <location>
        <begin position="236"/>
        <end position="383"/>
    </location>
</feature>
<dbReference type="InterPro" id="IPR047177">
    <property type="entry name" value="Pept_M20A"/>
</dbReference>
<dbReference type="InterPro" id="IPR001261">
    <property type="entry name" value="ArgE/DapE_CS"/>
</dbReference>
<evidence type="ECO:0000256" key="4">
    <source>
        <dbReference type="ARBA" id="ARBA00022801"/>
    </source>
</evidence>
<dbReference type="STRING" id="1655612.ABS10_00060"/>
<dbReference type="SUPFAM" id="SSF53187">
    <property type="entry name" value="Zn-dependent exopeptidases"/>
    <property type="match status" value="1"/>
</dbReference>
<dbReference type="GO" id="GO:0006508">
    <property type="term" value="P:proteolysis"/>
    <property type="evidence" value="ECO:0007669"/>
    <property type="project" value="UniProtKB-KW"/>
</dbReference>
<evidence type="ECO:0000313" key="8">
    <source>
        <dbReference type="Proteomes" id="UP000051027"/>
    </source>
</evidence>
<evidence type="ECO:0000256" key="3">
    <source>
        <dbReference type="ARBA" id="ARBA00022723"/>
    </source>
</evidence>
<protein>
    <recommendedName>
        <fullName evidence="6">Peptidase M20 dimerisation domain-containing protein</fullName>
    </recommendedName>
</protein>
<dbReference type="Pfam" id="PF01546">
    <property type="entry name" value="Peptidase_M20"/>
    <property type="match status" value="1"/>
</dbReference>